<dbReference type="GO" id="GO:0005524">
    <property type="term" value="F:ATP binding"/>
    <property type="evidence" value="ECO:0007669"/>
    <property type="project" value="UniProtKB-UniRule"/>
</dbReference>
<evidence type="ECO:0000256" key="2">
    <source>
        <dbReference type="ARBA" id="ARBA00011738"/>
    </source>
</evidence>
<dbReference type="PROSITE" id="PS50862">
    <property type="entry name" value="AA_TRNA_LIGASE_II"/>
    <property type="match status" value="1"/>
</dbReference>
<dbReference type="NCBIfam" id="NF003037">
    <property type="entry name" value="PRK03932.1"/>
    <property type="match status" value="1"/>
</dbReference>
<dbReference type="HAMAP" id="MF_00534">
    <property type="entry name" value="Asn_tRNA_synth"/>
    <property type="match status" value="1"/>
</dbReference>
<dbReference type="PANTHER" id="PTHR22594:SF34">
    <property type="entry name" value="ASPARAGINE--TRNA LIGASE, MITOCHONDRIAL-RELATED"/>
    <property type="match status" value="1"/>
</dbReference>
<name>A0A222EMW7_9MOLU</name>
<dbReference type="GO" id="GO:0006421">
    <property type="term" value="P:asparaginyl-tRNA aminoacylation"/>
    <property type="evidence" value="ECO:0007669"/>
    <property type="project" value="UniProtKB-UniRule"/>
</dbReference>
<dbReference type="SUPFAM" id="SSF50249">
    <property type="entry name" value="Nucleic acid-binding proteins"/>
    <property type="match status" value="1"/>
</dbReference>
<dbReference type="RefSeq" id="WP_094048075.1">
    <property type="nucleotide sequence ID" value="NZ_CP022535.1"/>
</dbReference>
<evidence type="ECO:0000313" key="12">
    <source>
        <dbReference type="Proteomes" id="UP000203229"/>
    </source>
</evidence>
<keyword evidence="5 9" id="KW-0547">Nucleotide-binding</keyword>
<gene>
    <name evidence="11" type="primary">asnC</name>
    <name evidence="9" type="synonym">asnS</name>
    <name evidence="11" type="ORF">SCORR_v1c00820</name>
</gene>
<organism evidence="11 12">
    <name type="scientific">Spiroplasma corruscae</name>
    <dbReference type="NCBI Taxonomy" id="216934"/>
    <lineage>
        <taxon>Bacteria</taxon>
        <taxon>Bacillati</taxon>
        <taxon>Mycoplasmatota</taxon>
        <taxon>Mollicutes</taxon>
        <taxon>Entomoplasmatales</taxon>
        <taxon>Spiroplasmataceae</taxon>
        <taxon>Spiroplasma</taxon>
    </lineage>
</organism>
<evidence type="ECO:0000259" key="10">
    <source>
        <dbReference type="PROSITE" id="PS50862"/>
    </source>
</evidence>
<dbReference type="InterPro" id="IPR006195">
    <property type="entry name" value="aa-tRNA-synth_II"/>
</dbReference>
<dbReference type="Proteomes" id="UP000203229">
    <property type="component" value="Chromosome"/>
</dbReference>
<comment type="similarity">
    <text evidence="1 9">Belongs to the class-II aminoacyl-tRNA synthetase family.</text>
</comment>
<evidence type="ECO:0000256" key="6">
    <source>
        <dbReference type="ARBA" id="ARBA00022840"/>
    </source>
</evidence>
<dbReference type="CDD" id="cd00776">
    <property type="entry name" value="AsxRS_core"/>
    <property type="match status" value="1"/>
</dbReference>
<dbReference type="InterPro" id="IPR045864">
    <property type="entry name" value="aa-tRNA-synth_II/BPL/LPL"/>
</dbReference>
<dbReference type="Gene3D" id="2.40.50.140">
    <property type="entry name" value="Nucleic acid-binding proteins"/>
    <property type="match status" value="1"/>
</dbReference>
<dbReference type="InterPro" id="IPR004522">
    <property type="entry name" value="Asn-tRNA-ligase"/>
</dbReference>
<dbReference type="NCBIfam" id="TIGR00457">
    <property type="entry name" value="asnS"/>
    <property type="match status" value="1"/>
</dbReference>
<keyword evidence="7 9" id="KW-0648">Protein biosynthesis</keyword>
<keyword evidence="12" id="KW-1185">Reference proteome</keyword>
<keyword evidence="3 9" id="KW-0963">Cytoplasm</keyword>
<evidence type="ECO:0000256" key="1">
    <source>
        <dbReference type="ARBA" id="ARBA00008226"/>
    </source>
</evidence>
<dbReference type="InterPro" id="IPR004364">
    <property type="entry name" value="Aa-tRNA-synt_II"/>
</dbReference>
<dbReference type="FunFam" id="3.30.930.10:FF:000016">
    <property type="entry name" value="Asparagine--tRNA ligase"/>
    <property type="match status" value="1"/>
</dbReference>
<accession>A0A222EMW7</accession>
<evidence type="ECO:0000313" key="11">
    <source>
        <dbReference type="EMBL" id="ASP27857.1"/>
    </source>
</evidence>
<dbReference type="InterPro" id="IPR004365">
    <property type="entry name" value="NA-bd_OB_tRNA"/>
</dbReference>
<keyword evidence="6 9" id="KW-0067">ATP-binding</keyword>
<feature type="domain" description="Aminoacyl-transfer RNA synthetases class-II family profile" evidence="10">
    <location>
        <begin position="132"/>
        <end position="444"/>
    </location>
</feature>
<dbReference type="InterPro" id="IPR002312">
    <property type="entry name" value="Asp/Asn-tRNA-synth_IIb"/>
</dbReference>
<keyword evidence="8 9" id="KW-0030">Aminoacyl-tRNA synthetase</keyword>
<evidence type="ECO:0000256" key="7">
    <source>
        <dbReference type="ARBA" id="ARBA00022917"/>
    </source>
</evidence>
<dbReference type="CDD" id="cd04318">
    <property type="entry name" value="EcAsnRS_like_N"/>
    <property type="match status" value="1"/>
</dbReference>
<evidence type="ECO:0000256" key="9">
    <source>
        <dbReference type="HAMAP-Rule" id="MF_00534"/>
    </source>
</evidence>
<evidence type="ECO:0000256" key="5">
    <source>
        <dbReference type="ARBA" id="ARBA00022741"/>
    </source>
</evidence>
<evidence type="ECO:0000256" key="8">
    <source>
        <dbReference type="ARBA" id="ARBA00023146"/>
    </source>
</evidence>
<dbReference type="Pfam" id="PF01336">
    <property type="entry name" value="tRNA_anti-codon"/>
    <property type="match status" value="1"/>
</dbReference>
<sequence length="454" mass="52108">MEINQLFNNSNLKNGEKVNFIARIRTNRVGKAVGFLVVNDGTTFSDLQVVYKNSLDNFDLISQLKISSVIRVIGKIVLTPDKEQKLEVQSEQVEILDSASQDYPLQKKEHSLEFLREISHLRPRTKTFQAIFKIRSSAAFALHKFFQEDGFIYVNSPIITENDAEGAGESFIVTTLSDGDYEKDFFGKKASLTVSGQLNAESYAQAFKKVYTFGPTFRAENSNTSKHAAEFWMIEPEVAFEDLKYNMNLIENMVKYVVNYIFDNCYDELLFCDKNLEEGLIKKLELVKNSNFEKITYTEAINILKDAVKNGQDFIEKNIDFGLDLATEHERFLCEKHFKKPTFITDYPKDIKAFYMKQNEDDKTVAAIDLLVPGIGELVGGSQREDDYNILMKRCKEMNIDVKSVSWYNDLRKFGYYKSSGFGLGFERLIMYLTGAANIRDVIPFPRTPKNLLF</sequence>
<proteinExistence type="inferred from homology"/>
<protein>
    <recommendedName>
        <fullName evidence="9">Asparagine--tRNA ligase</fullName>
        <ecNumber evidence="9">6.1.1.22</ecNumber>
    </recommendedName>
    <alternativeName>
        <fullName evidence="9">Asparaginyl-tRNA synthetase</fullName>
        <shortName evidence="9">AsnRS</shortName>
    </alternativeName>
</protein>
<dbReference type="Gene3D" id="3.30.930.10">
    <property type="entry name" value="Bira Bifunctional Protein, Domain 2"/>
    <property type="match status" value="1"/>
</dbReference>
<comment type="catalytic activity">
    <reaction evidence="9">
        <text>tRNA(Asn) + L-asparagine + ATP = L-asparaginyl-tRNA(Asn) + AMP + diphosphate + H(+)</text>
        <dbReference type="Rhea" id="RHEA:11180"/>
        <dbReference type="Rhea" id="RHEA-COMP:9659"/>
        <dbReference type="Rhea" id="RHEA-COMP:9674"/>
        <dbReference type="ChEBI" id="CHEBI:15378"/>
        <dbReference type="ChEBI" id="CHEBI:30616"/>
        <dbReference type="ChEBI" id="CHEBI:33019"/>
        <dbReference type="ChEBI" id="CHEBI:58048"/>
        <dbReference type="ChEBI" id="CHEBI:78442"/>
        <dbReference type="ChEBI" id="CHEBI:78515"/>
        <dbReference type="ChEBI" id="CHEBI:456215"/>
        <dbReference type="EC" id="6.1.1.22"/>
    </reaction>
</comment>
<comment type="subunit">
    <text evidence="2 9">Homodimer.</text>
</comment>
<dbReference type="KEGG" id="scou:SCORR_v1c00820"/>
<dbReference type="AlphaFoldDB" id="A0A222EMW7"/>
<dbReference type="PANTHER" id="PTHR22594">
    <property type="entry name" value="ASPARTYL/LYSYL-TRNA SYNTHETASE"/>
    <property type="match status" value="1"/>
</dbReference>
<dbReference type="PRINTS" id="PR01042">
    <property type="entry name" value="TRNASYNTHASP"/>
</dbReference>
<dbReference type="Pfam" id="PF00152">
    <property type="entry name" value="tRNA-synt_2"/>
    <property type="match status" value="1"/>
</dbReference>
<dbReference type="GO" id="GO:0003676">
    <property type="term" value="F:nucleic acid binding"/>
    <property type="evidence" value="ECO:0007669"/>
    <property type="project" value="InterPro"/>
</dbReference>
<dbReference type="GO" id="GO:0005737">
    <property type="term" value="C:cytoplasm"/>
    <property type="evidence" value="ECO:0007669"/>
    <property type="project" value="UniProtKB-SubCell"/>
</dbReference>
<reference evidence="11 12" key="1">
    <citation type="submission" date="2017-07" db="EMBL/GenBank/DDBJ databases">
        <title>Complete genome sequence of Spiroplasma corruscae EC-1 (DSM 19793).</title>
        <authorList>
            <person name="Tsai Y.-M."/>
            <person name="Lo W.-S."/>
            <person name="Kuo C.-H."/>
        </authorList>
    </citation>
    <scope>NUCLEOTIDE SEQUENCE [LARGE SCALE GENOMIC DNA]</scope>
    <source>
        <strain evidence="11 12">EC-1</strain>
    </source>
</reference>
<dbReference type="SUPFAM" id="SSF55681">
    <property type="entry name" value="Class II aaRS and biotin synthetases"/>
    <property type="match status" value="1"/>
</dbReference>
<evidence type="ECO:0000256" key="3">
    <source>
        <dbReference type="ARBA" id="ARBA00022490"/>
    </source>
</evidence>
<dbReference type="EMBL" id="CP022535">
    <property type="protein sequence ID" value="ASP27857.1"/>
    <property type="molecule type" value="Genomic_DNA"/>
</dbReference>
<dbReference type="GO" id="GO:0004816">
    <property type="term" value="F:asparagine-tRNA ligase activity"/>
    <property type="evidence" value="ECO:0007669"/>
    <property type="project" value="UniProtKB-UniRule"/>
</dbReference>
<keyword evidence="4 9" id="KW-0436">Ligase</keyword>
<dbReference type="OrthoDB" id="9762036at2"/>
<evidence type="ECO:0000256" key="4">
    <source>
        <dbReference type="ARBA" id="ARBA00022598"/>
    </source>
</evidence>
<comment type="subcellular location">
    <subcellularLocation>
        <location evidence="9">Cytoplasm</location>
    </subcellularLocation>
</comment>
<dbReference type="EC" id="6.1.1.22" evidence="9"/>
<dbReference type="InterPro" id="IPR012340">
    <property type="entry name" value="NA-bd_OB-fold"/>
</dbReference>